<comment type="caution">
    <text evidence="1">The sequence shown here is derived from an EMBL/GenBank/DDBJ whole genome shotgun (WGS) entry which is preliminary data.</text>
</comment>
<sequence>MQLTIDSSELTQAVDEVMKKRGYVPENALIGRTIGIKEFAKKYAKPHGIAWVKANILYPFEPDWCSNIHPGKGGKITIFEYPAAIWMNEHRKEIDWNAK</sequence>
<name>A0A4S2BRX0_9LACO</name>
<protein>
    <recommendedName>
        <fullName evidence="3">DUF771 domain-containing protein</fullName>
    </recommendedName>
</protein>
<dbReference type="EMBL" id="SRYV01000001">
    <property type="protein sequence ID" value="TGY17561.1"/>
    <property type="molecule type" value="Genomic_DNA"/>
</dbReference>
<reference evidence="1 2" key="1">
    <citation type="submission" date="2019-04" db="EMBL/GenBank/DDBJ databases">
        <title>Microbes associate with the intestines of laboratory mice.</title>
        <authorList>
            <person name="Navarre W."/>
            <person name="Wong E."/>
            <person name="Huang K."/>
            <person name="Tropini C."/>
            <person name="Ng K."/>
            <person name="Yu B."/>
        </authorList>
    </citation>
    <scope>NUCLEOTIDE SEQUENCE [LARGE SCALE GENOMIC DNA]</scope>
    <source>
        <strain evidence="1 2">NM61_E11</strain>
    </source>
</reference>
<proteinExistence type="predicted"/>
<evidence type="ECO:0008006" key="3">
    <source>
        <dbReference type="Google" id="ProtNLM"/>
    </source>
</evidence>
<evidence type="ECO:0000313" key="2">
    <source>
        <dbReference type="Proteomes" id="UP000309117"/>
    </source>
</evidence>
<dbReference type="AlphaFoldDB" id="A0A4S2BRX0"/>
<evidence type="ECO:0000313" key="1">
    <source>
        <dbReference type="EMBL" id="TGY17561.1"/>
    </source>
</evidence>
<accession>A0A4S2BRX0</accession>
<organism evidence="1 2">
    <name type="scientific">Lactobacillus intestinalis</name>
    <dbReference type="NCBI Taxonomy" id="151781"/>
    <lineage>
        <taxon>Bacteria</taxon>
        <taxon>Bacillati</taxon>
        <taxon>Bacillota</taxon>
        <taxon>Bacilli</taxon>
        <taxon>Lactobacillales</taxon>
        <taxon>Lactobacillaceae</taxon>
        <taxon>Lactobacillus</taxon>
    </lineage>
</organism>
<dbReference type="RefSeq" id="WP_004042385.1">
    <property type="nucleotide sequence ID" value="NZ_AQFR02000003.1"/>
</dbReference>
<dbReference type="Proteomes" id="UP000309117">
    <property type="component" value="Unassembled WGS sequence"/>
</dbReference>
<gene>
    <name evidence="1" type="ORF">E5351_00175</name>
</gene>